<dbReference type="GO" id="GO:0016020">
    <property type="term" value="C:membrane"/>
    <property type="evidence" value="ECO:0007669"/>
    <property type="project" value="UniProtKB-SubCell"/>
</dbReference>
<evidence type="ECO:0000256" key="2">
    <source>
        <dbReference type="ARBA" id="ARBA00005074"/>
    </source>
</evidence>
<evidence type="ECO:0000256" key="8">
    <source>
        <dbReference type="ARBA" id="ARBA00023098"/>
    </source>
</evidence>
<evidence type="ECO:0000256" key="10">
    <source>
        <dbReference type="ARBA" id="ARBA00023209"/>
    </source>
</evidence>
<comment type="pathway">
    <text evidence="2">Lipid metabolism; phospholipid metabolism.</text>
</comment>
<evidence type="ECO:0000256" key="1">
    <source>
        <dbReference type="ARBA" id="ARBA00004141"/>
    </source>
</evidence>
<keyword evidence="10" id="KW-0594">Phospholipid biosynthesis</keyword>
<dbReference type="AlphaFoldDB" id="A0AAU4K4F5"/>
<dbReference type="PANTHER" id="PTHR14269:SF62">
    <property type="entry name" value="CDP-DIACYLGLYCEROL--GLYCEROL-3-PHOSPHATE 3-PHOSPHATIDYLTRANSFERASE 1, CHLOROPLASTIC"/>
    <property type="match status" value="1"/>
</dbReference>
<keyword evidence="8" id="KW-0443">Lipid metabolism</keyword>
<evidence type="ECO:0000256" key="11">
    <source>
        <dbReference type="ARBA" id="ARBA00023264"/>
    </source>
</evidence>
<dbReference type="PIRSF" id="PIRSF000847">
    <property type="entry name" value="Phos_ph_gly_syn"/>
    <property type="match status" value="1"/>
</dbReference>
<dbReference type="InterPro" id="IPR048254">
    <property type="entry name" value="CDP_ALCOHOL_P_TRANSF_CS"/>
</dbReference>
<organism evidence="14 15">
    <name type="scientific">Williamsia herbipolensis</name>
    <dbReference type="NCBI Taxonomy" id="1603258"/>
    <lineage>
        <taxon>Bacteria</taxon>
        <taxon>Bacillati</taxon>
        <taxon>Actinomycetota</taxon>
        <taxon>Actinomycetes</taxon>
        <taxon>Mycobacteriales</taxon>
        <taxon>Nocardiaceae</taxon>
        <taxon>Williamsia</taxon>
    </lineage>
</organism>
<feature type="transmembrane region" description="Helical" evidence="13">
    <location>
        <begin position="167"/>
        <end position="188"/>
    </location>
</feature>
<evidence type="ECO:0000256" key="6">
    <source>
        <dbReference type="ARBA" id="ARBA00022692"/>
    </source>
</evidence>
<keyword evidence="7 13" id="KW-1133">Transmembrane helix</keyword>
<name>A0AAU4K4F5_9NOCA</name>
<evidence type="ECO:0000256" key="5">
    <source>
        <dbReference type="ARBA" id="ARBA00022679"/>
    </source>
</evidence>
<dbReference type="RefSeq" id="WP_328858066.1">
    <property type="nucleotide sequence ID" value="NZ_CP108021.1"/>
</dbReference>
<dbReference type="PROSITE" id="PS00379">
    <property type="entry name" value="CDP_ALCOHOL_P_TRANSF"/>
    <property type="match status" value="1"/>
</dbReference>
<feature type="transmembrane region" description="Helical" evidence="13">
    <location>
        <begin position="75"/>
        <end position="97"/>
    </location>
</feature>
<evidence type="ECO:0000256" key="9">
    <source>
        <dbReference type="ARBA" id="ARBA00023136"/>
    </source>
</evidence>
<evidence type="ECO:0000256" key="7">
    <source>
        <dbReference type="ARBA" id="ARBA00022989"/>
    </source>
</evidence>
<evidence type="ECO:0000256" key="4">
    <source>
        <dbReference type="ARBA" id="ARBA00022516"/>
    </source>
</evidence>
<proteinExistence type="inferred from homology"/>
<keyword evidence="15" id="KW-1185">Reference proteome</keyword>
<feature type="transmembrane region" description="Helical" evidence="13">
    <location>
        <begin position="103"/>
        <end position="123"/>
    </location>
</feature>
<reference evidence="14 15" key="1">
    <citation type="submission" date="2022-10" db="EMBL/GenBank/DDBJ databases">
        <title>The complete genomes of actinobacterial strains from the NBC collection.</title>
        <authorList>
            <person name="Joergensen T.S."/>
            <person name="Alvarez Arevalo M."/>
            <person name="Sterndorff E.B."/>
            <person name="Faurdal D."/>
            <person name="Vuksanovic O."/>
            <person name="Mourched A.-S."/>
            <person name="Charusanti P."/>
            <person name="Shaw S."/>
            <person name="Blin K."/>
            <person name="Weber T."/>
        </authorList>
    </citation>
    <scope>NUCLEOTIDE SEQUENCE [LARGE SCALE GENOMIC DNA]</scope>
    <source>
        <strain evidence="14 15">NBC_00319</strain>
    </source>
</reference>
<dbReference type="Gene3D" id="1.20.120.1760">
    <property type="match status" value="1"/>
</dbReference>
<protein>
    <submittedName>
        <fullName evidence="14">CDP-alcohol phosphatidyltransferase family protein</fullName>
    </submittedName>
</protein>
<sequence>MDPDGPPATTDAPSDRVLTVPNLLSFLRLLLVPVFVWLLLFVEADGWAFVVLLVSGFSDWADGKLARLLNQSSRLGALLDPAADRLYMIVIPIGLGIRDIVPWWMIAILLARDLLLLASVPLLRSRGMTALPVTYVGKAATFSLMYGFPFVLGGQLDGLFGDIMHPIGWAFLVWGIGMYLWSFVQYWWQTVLVLRQMPRVGSPMPRVGG</sequence>
<dbReference type="KEGG" id="whr:OG579_03220"/>
<evidence type="ECO:0000256" key="3">
    <source>
        <dbReference type="ARBA" id="ARBA00010441"/>
    </source>
</evidence>
<evidence type="ECO:0000313" key="15">
    <source>
        <dbReference type="Proteomes" id="UP001432128"/>
    </source>
</evidence>
<dbReference type="InterPro" id="IPR050324">
    <property type="entry name" value="CDP-alcohol_PTase-I"/>
</dbReference>
<dbReference type="Pfam" id="PF01066">
    <property type="entry name" value="CDP-OH_P_transf"/>
    <property type="match status" value="1"/>
</dbReference>
<dbReference type="InterPro" id="IPR000462">
    <property type="entry name" value="CDP-OH_P_trans"/>
</dbReference>
<dbReference type="GO" id="GO:0008444">
    <property type="term" value="F:CDP-diacylglycerol-glycerol-3-phosphate 3-phosphatidyltransferase activity"/>
    <property type="evidence" value="ECO:0007669"/>
    <property type="project" value="InterPro"/>
</dbReference>
<keyword evidence="4" id="KW-0444">Lipid biosynthesis</keyword>
<dbReference type="InterPro" id="IPR004570">
    <property type="entry name" value="Phosphatidylglycerol_P_synth"/>
</dbReference>
<keyword evidence="11" id="KW-1208">Phospholipid metabolism</keyword>
<dbReference type="GO" id="GO:0046474">
    <property type="term" value="P:glycerophospholipid biosynthetic process"/>
    <property type="evidence" value="ECO:0007669"/>
    <property type="project" value="TreeGrafter"/>
</dbReference>
<gene>
    <name evidence="14" type="ORF">OG579_03220</name>
</gene>
<feature type="transmembrane region" description="Helical" evidence="13">
    <location>
        <begin position="135"/>
        <end position="155"/>
    </location>
</feature>
<accession>A0AAU4K4F5</accession>
<dbReference type="PANTHER" id="PTHR14269">
    <property type="entry name" value="CDP-DIACYLGLYCEROL--GLYCEROL-3-PHOSPHATE 3-PHOSPHATIDYLTRANSFERASE-RELATED"/>
    <property type="match status" value="1"/>
</dbReference>
<evidence type="ECO:0000256" key="12">
    <source>
        <dbReference type="RuleBase" id="RU003750"/>
    </source>
</evidence>
<evidence type="ECO:0000256" key="13">
    <source>
        <dbReference type="SAM" id="Phobius"/>
    </source>
</evidence>
<evidence type="ECO:0000313" key="14">
    <source>
        <dbReference type="EMBL" id="WUM20857.1"/>
    </source>
</evidence>
<keyword evidence="9 13" id="KW-0472">Membrane</keyword>
<keyword evidence="6 13" id="KW-0812">Transmembrane</keyword>
<keyword evidence="5 12" id="KW-0808">Transferase</keyword>
<dbReference type="EMBL" id="CP108021">
    <property type="protein sequence ID" value="WUM20857.1"/>
    <property type="molecule type" value="Genomic_DNA"/>
</dbReference>
<dbReference type="InterPro" id="IPR043130">
    <property type="entry name" value="CDP-OH_PTrfase_TM_dom"/>
</dbReference>
<feature type="transmembrane region" description="Helical" evidence="13">
    <location>
        <begin position="30"/>
        <end position="54"/>
    </location>
</feature>
<dbReference type="Proteomes" id="UP001432128">
    <property type="component" value="Chromosome"/>
</dbReference>
<comment type="similarity">
    <text evidence="3 12">Belongs to the CDP-alcohol phosphatidyltransferase class-I family.</text>
</comment>
<comment type="subcellular location">
    <subcellularLocation>
        <location evidence="1">Membrane</location>
        <topology evidence="1">Multi-pass membrane protein</topology>
    </subcellularLocation>
</comment>